<comment type="catalytic activity">
    <reaction evidence="1">
        <text>ATP + protein L-histidine = ADP + protein N-phospho-L-histidine.</text>
        <dbReference type="EC" id="2.7.13.3"/>
    </reaction>
</comment>
<dbReference type="InterPro" id="IPR050482">
    <property type="entry name" value="Sensor_HK_TwoCompSys"/>
</dbReference>
<keyword evidence="7" id="KW-0067">ATP-binding</keyword>
<feature type="transmembrane region" description="Helical" evidence="9">
    <location>
        <begin position="71"/>
        <end position="91"/>
    </location>
</feature>
<proteinExistence type="predicted"/>
<dbReference type="Gene3D" id="1.20.5.1930">
    <property type="match status" value="1"/>
</dbReference>
<keyword evidence="12" id="KW-1185">Reference proteome</keyword>
<keyword evidence="5" id="KW-0547">Nucleotide-binding</keyword>
<dbReference type="PANTHER" id="PTHR24421">
    <property type="entry name" value="NITRATE/NITRITE SENSOR PROTEIN NARX-RELATED"/>
    <property type="match status" value="1"/>
</dbReference>
<sequence length="382" mass="40549">MVGDALRVLWTEPRPAHAPVRVWWDWALVGALGSWSLMEVLLRQELAWRPVMLAASLVVALCLLWRRTHPLAAVAVSFATLTVVDVARIFAAGETGLLWSVAAALLLPYALFRWGAGREAAIGLGIVVVWLGATHVADPAGAAEVVAGYGFFLFSAALGAAIRFYANTRIRDVEQATLRQRNDLARELHDTVGHHVSAIAIQAQAGRAVAASDPDRALVTLGTIEEAASRTLEEMRSIVGVLREGAEPDRAPQPSVANIEQLARGDGGAPRVDVQLSGAFDHVSPAVGAALYRIAQEAVTNAVRHATHATRIIVQVADEGDRVRLTVHDDGADRTTAQKPGGYGLIGMAERASLLGGMLQAGPDPEGGWTVDAVLPRSVATR</sequence>
<evidence type="ECO:0000256" key="6">
    <source>
        <dbReference type="ARBA" id="ARBA00022777"/>
    </source>
</evidence>
<evidence type="ECO:0000256" key="5">
    <source>
        <dbReference type="ARBA" id="ARBA00022741"/>
    </source>
</evidence>
<evidence type="ECO:0000256" key="7">
    <source>
        <dbReference type="ARBA" id="ARBA00022840"/>
    </source>
</evidence>
<keyword evidence="3" id="KW-0597">Phosphoprotein</keyword>
<dbReference type="AlphaFoldDB" id="A0A411YGD8"/>
<name>A0A411YGD8_9ACTN</name>
<dbReference type="EMBL" id="CP036402">
    <property type="protein sequence ID" value="QBI20227.1"/>
    <property type="molecule type" value="Genomic_DNA"/>
</dbReference>
<dbReference type="CDD" id="cd16917">
    <property type="entry name" value="HATPase_UhpB-NarQ-NarX-like"/>
    <property type="match status" value="1"/>
</dbReference>
<evidence type="ECO:0000256" key="2">
    <source>
        <dbReference type="ARBA" id="ARBA00012438"/>
    </source>
</evidence>
<feature type="transmembrane region" description="Helical" evidence="9">
    <location>
        <begin position="121"/>
        <end position="140"/>
    </location>
</feature>
<keyword evidence="8" id="KW-0902">Two-component regulatory system</keyword>
<feature type="transmembrane region" description="Helical" evidence="9">
    <location>
        <begin position="46"/>
        <end position="64"/>
    </location>
</feature>
<protein>
    <recommendedName>
        <fullName evidence="2">histidine kinase</fullName>
        <ecNumber evidence="2">2.7.13.3</ecNumber>
    </recommendedName>
</protein>
<feature type="domain" description="Histidine kinase/HSP90-like ATPase" evidence="10">
    <location>
        <begin position="286"/>
        <end position="379"/>
    </location>
</feature>
<dbReference type="OrthoDB" id="227596at2"/>
<dbReference type="GO" id="GO:0016020">
    <property type="term" value="C:membrane"/>
    <property type="evidence" value="ECO:0007669"/>
    <property type="project" value="InterPro"/>
</dbReference>
<evidence type="ECO:0000256" key="4">
    <source>
        <dbReference type="ARBA" id="ARBA00022679"/>
    </source>
</evidence>
<organism evidence="11 12">
    <name type="scientific">Egibacter rhizosphaerae</name>
    <dbReference type="NCBI Taxonomy" id="1670831"/>
    <lineage>
        <taxon>Bacteria</taxon>
        <taxon>Bacillati</taxon>
        <taxon>Actinomycetota</taxon>
        <taxon>Nitriliruptoria</taxon>
        <taxon>Egibacterales</taxon>
        <taxon>Egibacteraceae</taxon>
        <taxon>Egibacter</taxon>
    </lineage>
</organism>
<evidence type="ECO:0000256" key="3">
    <source>
        <dbReference type="ARBA" id="ARBA00022553"/>
    </source>
</evidence>
<keyword evidence="4" id="KW-0808">Transferase</keyword>
<feature type="transmembrane region" description="Helical" evidence="9">
    <location>
        <begin position="146"/>
        <end position="166"/>
    </location>
</feature>
<dbReference type="InterPro" id="IPR036890">
    <property type="entry name" value="HATPase_C_sf"/>
</dbReference>
<evidence type="ECO:0000256" key="9">
    <source>
        <dbReference type="SAM" id="Phobius"/>
    </source>
</evidence>
<dbReference type="RefSeq" id="WP_131155224.1">
    <property type="nucleotide sequence ID" value="NZ_CP036402.1"/>
</dbReference>
<keyword evidence="9" id="KW-0472">Membrane</keyword>
<dbReference type="SUPFAM" id="SSF55874">
    <property type="entry name" value="ATPase domain of HSP90 chaperone/DNA topoisomerase II/histidine kinase"/>
    <property type="match status" value="1"/>
</dbReference>
<dbReference type="Gene3D" id="3.30.565.10">
    <property type="entry name" value="Histidine kinase-like ATPase, C-terminal domain"/>
    <property type="match status" value="1"/>
</dbReference>
<dbReference type="InterPro" id="IPR003594">
    <property type="entry name" value="HATPase_dom"/>
</dbReference>
<keyword evidence="9" id="KW-1133">Transmembrane helix</keyword>
<feature type="transmembrane region" description="Helical" evidence="9">
    <location>
        <begin position="97"/>
        <end position="114"/>
    </location>
</feature>
<keyword evidence="6 11" id="KW-0418">Kinase</keyword>
<dbReference type="EC" id="2.7.13.3" evidence="2"/>
<gene>
    <name evidence="11" type="ORF">ER308_12050</name>
</gene>
<evidence type="ECO:0000256" key="8">
    <source>
        <dbReference type="ARBA" id="ARBA00023012"/>
    </source>
</evidence>
<dbReference type="GO" id="GO:0005524">
    <property type="term" value="F:ATP binding"/>
    <property type="evidence" value="ECO:0007669"/>
    <property type="project" value="UniProtKB-KW"/>
</dbReference>
<evidence type="ECO:0000313" key="12">
    <source>
        <dbReference type="Proteomes" id="UP000291469"/>
    </source>
</evidence>
<accession>A0A411YGD8</accession>
<evidence type="ECO:0000313" key="11">
    <source>
        <dbReference type="EMBL" id="QBI20227.1"/>
    </source>
</evidence>
<dbReference type="Proteomes" id="UP000291469">
    <property type="component" value="Chromosome"/>
</dbReference>
<evidence type="ECO:0000256" key="1">
    <source>
        <dbReference type="ARBA" id="ARBA00000085"/>
    </source>
</evidence>
<keyword evidence="9" id="KW-0812">Transmembrane</keyword>
<dbReference type="GO" id="GO:0046983">
    <property type="term" value="F:protein dimerization activity"/>
    <property type="evidence" value="ECO:0007669"/>
    <property type="project" value="InterPro"/>
</dbReference>
<dbReference type="SMART" id="SM00387">
    <property type="entry name" value="HATPase_c"/>
    <property type="match status" value="1"/>
</dbReference>
<dbReference type="Pfam" id="PF07730">
    <property type="entry name" value="HisKA_3"/>
    <property type="match status" value="1"/>
</dbReference>
<dbReference type="InterPro" id="IPR011712">
    <property type="entry name" value="Sig_transdc_His_kin_sub3_dim/P"/>
</dbReference>
<dbReference type="GO" id="GO:0000155">
    <property type="term" value="F:phosphorelay sensor kinase activity"/>
    <property type="evidence" value="ECO:0007669"/>
    <property type="project" value="InterPro"/>
</dbReference>
<dbReference type="KEGG" id="erz:ER308_12050"/>
<dbReference type="Pfam" id="PF02518">
    <property type="entry name" value="HATPase_c"/>
    <property type="match status" value="1"/>
</dbReference>
<reference evidence="11 12" key="1">
    <citation type="submission" date="2019-01" db="EMBL/GenBank/DDBJ databases">
        <title>Egibacter rhizosphaerae EGI 80759T.</title>
        <authorList>
            <person name="Chen D.-D."/>
            <person name="Tian Y."/>
            <person name="Jiao J.-Y."/>
            <person name="Zhang X.-T."/>
            <person name="Zhang Y.-G."/>
            <person name="Zhang Y."/>
            <person name="Xiao M."/>
            <person name="Shu W.-S."/>
            <person name="Li W.-J."/>
        </authorList>
    </citation>
    <scope>NUCLEOTIDE SEQUENCE [LARGE SCALE GENOMIC DNA]</scope>
    <source>
        <strain evidence="11 12">EGI 80759</strain>
    </source>
</reference>
<evidence type="ECO:0000259" key="10">
    <source>
        <dbReference type="SMART" id="SM00387"/>
    </source>
</evidence>
<dbReference type="PANTHER" id="PTHR24421:SF10">
    <property type="entry name" value="NITRATE_NITRITE SENSOR PROTEIN NARQ"/>
    <property type="match status" value="1"/>
</dbReference>